<accession>R4FFQ2</accession>
<organism evidence="2 3">
    <name type="scientific">Anoxybacillus flavithermus NBRC 109594</name>
    <dbReference type="NCBI Taxonomy" id="1315967"/>
    <lineage>
        <taxon>Bacteria</taxon>
        <taxon>Bacillati</taxon>
        <taxon>Bacillota</taxon>
        <taxon>Bacilli</taxon>
        <taxon>Bacillales</taxon>
        <taxon>Anoxybacillaceae</taxon>
        <taxon>Anoxybacillus</taxon>
    </lineage>
</organism>
<evidence type="ECO:0000313" key="3">
    <source>
        <dbReference type="Proteomes" id="UP000013057"/>
    </source>
</evidence>
<dbReference type="EMBL" id="BARH01000017">
    <property type="protein sequence ID" value="GAC91685.1"/>
    <property type="molecule type" value="Genomic_DNA"/>
</dbReference>
<gene>
    <name evidence="2" type="ORF">KN10_2121</name>
</gene>
<feature type="region of interest" description="Disordered" evidence="1">
    <location>
        <begin position="1"/>
        <end position="24"/>
    </location>
</feature>
<sequence>MNIYSKRESEVNNDHDGESSGKAYDLRHSSVLSDARRVLFSVKKLVQLR</sequence>
<evidence type="ECO:0000313" key="2">
    <source>
        <dbReference type="EMBL" id="GAC91685.1"/>
    </source>
</evidence>
<evidence type="ECO:0000256" key="1">
    <source>
        <dbReference type="SAM" id="MobiDB-lite"/>
    </source>
</evidence>
<reference evidence="3" key="1">
    <citation type="journal article" date="2013" name="Genome">
        <title>Draft Genome Sequence of a Thermophilic Member of the Bacillaceae, Anoxybacillus flavithermus Strain Kn10, Isolated from the Kan-nawa Hot Spring in Japan.</title>
        <authorList>
            <person name="Matsutani M."/>
            <person name="Shirakihara Y."/>
            <person name="Imada K."/>
            <person name="Yakushi T."/>
            <person name="Matsushita K."/>
        </authorList>
    </citation>
    <scope>NUCLEOTIDE SEQUENCE [LARGE SCALE GENOMIC DNA]</scope>
    <source>
        <strain evidence="3">NBRC 109594</strain>
    </source>
</reference>
<dbReference type="Proteomes" id="UP000013057">
    <property type="component" value="Unassembled WGS sequence"/>
</dbReference>
<protein>
    <submittedName>
        <fullName evidence="2">Uncharacterized protein</fullName>
    </submittedName>
</protein>
<proteinExistence type="predicted"/>
<dbReference type="AlphaFoldDB" id="R4FFQ2"/>
<comment type="caution">
    <text evidence="2">The sequence shown here is derived from an EMBL/GenBank/DDBJ whole genome shotgun (WGS) entry which is preliminary data.</text>
</comment>
<name>R4FFQ2_9BACL</name>